<feature type="compositionally biased region" description="Basic and acidic residues" evidence="1">
    <location>
        <begin position="810"/>
        <end position="834"/>
    </location>
</feature>
<evidence type="ECO:0000256" key="1">
    <source>
        <dbReference type="SAM" id="MobiDB-lite"/>
    </source>
</evidence>
<feature type="compositionally biased region" description="Polar residues" evidence="1">
    <location>
        <begin position="334"/>
        <end position="344"/>
    </location>
</feature>
<feature type="compositionally biased region" description="Basic and acidic residues" evidence="1">
    <location>
        <begin position="709"/>
        <end position="724"/>
    </location>
</feature>
<feature type="compositionally biased region" description="Polar residues" evidence="1">
    <location>
        <begin position="221"/>
        <end position="232"/>
    </location>
</feature>
<feature type="compositionally biased region" description="Polar residues" evidence="1">
    <location>
        <begin position="684"/>
        <end position="704"/>
    </location>
</feature>
<feature type="compositionally biased region" description="Basic and acidic residues" evidence="1">
    <location>
        <begin position="293"/>
        <end position="305"/>
    </location>
</feature>
<sequence>MKKIENVQNPFDYEHRKVDVTLTNPAINTQKKVVGIIGDNRKKLIEAPKKKLLSPTLEQLEDSYRGLAEYNRTPSKTYASVLLSEAPKAPKIPVTGQSSNRIPPKIGQKPSQNPSSTSSNPKGVHHQFQSPRGGMPPHFQQPKYKGVGMHPKNSQDKIQNTQQHRSNNPQTTEGKKLEAIKHPSPSQPPPKRGNIIAVADPTLEKAEGEGTSSDVQKKPLESQNTFQKGSTDSQKDGFTIQIGSIDVKIPKEKIKQKTNSESSISESAKKVDLNKRKEIEEKGFNSESSTSKSVEKEELDKGKQTEEDEDLSSNSDTSETTSSSDSSHSGLNVEGNNTSSTRQSLPKMILNEFGLLENPDIITNVPDPDNRKKPTYSKLLQQHLVDHPSNLLPYHVVGPSTQFPISGYNQPSFPYQIQPPNFGTFNSQHLPLHHFPQGYGPIHPSYPSQSQIATDQSSSSSLGSGGGKGKEKKVEQIPSNPEAEKGEIGNEKQKGKVVEVVGKGNVKEKEVSTPPKTRVAELDETSKAPNTSETGKSSRMATTAQASGGAPKTYASVLSQPPKPIKKPGTVSNMTSLKSTSSRTNPVTQRQTPPLNTSQSNKPANLQQGRIYPRVQQGFQQKWIGHASSQSRNEGQSKMGFKSPTTSKFQPAIPHTSRNKNIGGSQTTQHSKSKPAKVLPAEIPQNQQQKIQESTGKSVVSESKTPIHHPKDDNKPQRQQKDQEESVVSVSDTTEGKKLEAKRPSPPSQPPPMRGNIIAVADPTLNKVEGEETSSDVQKKPLESQNTFQKSSTDSQKDGFTIQIGSIEVKIPKEKIEQKINSESSQKNKEENQAKEGVTFKIRKTDIKTEIPIDEIKQKNNSESSISESDEKEELNKGKQIEEEVSGSSYSETSETTSSVGNQSHSFNYPHLIRTFETYTPYEASHQPSSASTTLNQHGLLVNKNVPPVNIPDPNQRKKLSKNLDPNAQSFTPQTLVPHYQPTALYEDPNPQVQQNIDQIYYSNENFVAPNTVYQSPQPIGHDHPSGQASSPSQGTGVFLPANLDVYEGLDEESGYEEEIDESE</sequence>
<dbReference type="AlphaFoldDB" id="A0A915PDN6"/>
<evidence type="ECO:0000313" key="3">
    <source>
        <dbReference type="WBParaSite" id="scf7180000424750.g13917"/>
    </source>
</evidence>
<keyword evidence="2" id="KW-1185">Reference proteome</keyword>
<dbReference type="WBParaSite" id="scf7180000424750.g13917">
    <property type="protein sequence ID" value="scf7180000424750.g13917"/>
    <property type="gene ID" value="scf7180000424750.g13917"/>
</dbReference>
<feature type="compositionally biased region" description="Polar residues" evidence="1">
    <location>
        <begin position="783"/>
        <end position="794"/>
    </location>
</feature>
<feature type="compositionally biased region" description="Low complexity" evidence="1">
    <location>
        <begin position="108"/>
        <end position="122"/>
    </location>
</feature>
<feature type="compositionally biased region" description="Polar residues" evidence="1">
    <location>
        <begin position="570"/>
        <end position="608"/>
    </location>
</feature>
<dbReference type="Proteomes" id="UP000887560">
    <property type="component" value="Unplaced"/>
</dbReference>
<feature type="compositionally biased region" description="Polar residues" evidence="1">
    <location>
        <begin position="527"/>
        <end position="546"/>
    </location>
</feature>
<feature type="compositionally biased region" description="Low complexity" evidence="1">
    <location>
        <begin position="448"/>
        <end position="462"/>
    </location>
</feature>
<evidence type="ECO:0000313" key="2">
    <source>
        <dbReference type="Proteomes" id="UP000887560"/>
    </source>
</evidence>
<feature type="compositionally biased region" description="Polar residues" evidence="1">
    <location>
        <begin position="659"/>
        <end position="670"/>
    </location>
</feature>
<feature type="compositionally biased region" description="Basic and acidic residues" evidence="1">
    <location>
        <begin position="734"/>
        <end position="743"/>
    </location>
</feature>
<feature type="compositionally biased region" description="Basic and acidic residues" evidence="1">
    <location>
        <begin position="482"/>
        <end position="497"/>
    </location>
</feature>
<feature type="region of interest" description="Disordered" evidence="1">
    <location>
        <begin position="1013"/>
        <end position="1041"/>
    </location>
</feature>
<name>A0A915PDN6_9BILA</name>
<feature type="compositionally biased region" description="Low complexity" evidence="1">
    <location>
        <begin position="312"/>
        <end position="329"/>
    </location>
</feature>
<feature type="compositionally biased region" description="Polar residues" evidence="1">
    <location>
        <begin position="257"/>
        <end position="266"/>
    </location>
</feature>
<feature type="region of interest" description="Disordered" evidence="1">
    <location>
        <begin position="853"/>
        <end position="906"/>
    </location>
</feature>
<feature type="compositionally biased region" description="Low complexity" evidence="1">
    <location>
        <begin position="886"/>
        <end position="901"/>
    </location>
</feature>
<feature type="region of interest" description="Disordered" evidence="1">
    <location>
        <begin position="89"/>
        <end position="344"/>
    </location>
</feature>
<feature type="compositionally biased region" description="Pro residues" evidence="1">
    <location>
        <begin position="744"/>
        <end position="753"/>
    </location>
</feature>
<feature type="compositionally biased region" description="Polar residues" evidence="1">
    <location>
        <begin position="156"/>
        <end position="172"/>
    </location>
</feature>
<feature type="compositionally biased region" description="Basic and acidic residues" evidence="1">
    <location>
        <begin position="267"/>
        <end position="284"/>
    </location>
</feature>
<reference evidence="3" key="1">
    <citation type="submission" date="2022-11" db="UniProtKB">
        <authorList>
            <consortium name="WormBaseParasite"/>
        </authorList>
    </citation>
    <scope>IDENTIFICATION</scope>
</reference>
<organism evidence="2 3">
    <name type="scientific">Meloidogyne floridensis</name>
    <dbReference type="NCBI Taxonomy" id="298350"/>
    <lineage>
        <taxon>Eukaryota</taxon>
        <taxon>Metazoa</taxon>
        <taxon>Ecdysozoa</taxon>
        <taxon>Nematoda</taxon>
        <taxon>Chromadorea</taxon>
        <taxon>Rhabditida</taxon>
        <taxon>Tylenchina</taxon>
        <taxon>Tylenchomorpha</taxon>
        <taxon>Tylenchoidea</taxon>
        <taxon>Meloidogynidae</taxon>
        <taxon>Meloidogyninae</taxon>
        <taxon>Meloidogyne</taxon>
    </lineage>
</organism>
<feature type="compositionally biased region" description="Polar residues" evidence="1">
    <location>
        <begin position="627"/>
        <end position="636"/>
    </location>
</feature>
<feature type="region of interest" description="Disordered" evidence="1">
    <location>
        <begin position="427"/>
        <end position="837"/>
    </location>
</feature>
<protein>
    <submittedName>
        <fullName evidence="3">Uncharacterized protein</fullName>
    </submittedName>
</protein>
<feature type="compositionally biased region" description="Polar residues" evidence="1">
    <location>
        <begin position="1027"/>
        <end position="1036"/>
    </location>
</feature>
<proteinExistence type="predicted"/>
<accession>A0A915PDN6</accession>